<dbReference type="InterPro" id="IPR008979">
    <property type="entry name" value="Galactose-bd-like_sf"/>
</dbReference>
<organism evidence="4 5">
    <name type="scientific">Candidatus Desantisbacteria bacterium CG23_combo_of_CG06-09_8_20_14_all_40_23</name>
    <dbReference type="NCBI Taxonomy" id="1974550"/>
    <lineage>
        <taxon>Bacteria</taxon>
        <taxon>Candidatus Desantisiibacteriota</taxon>
    </lineage>
</organism>
<feature type="domain" description="F5/8 type C" evidence="2">
    <location>
        <begin position="270"/>
        <end position="378"/>
    </location>
</feature>
<evidence type="ECO:0000256" key="1">
    <source>
        <dbReference type="SAM" id="SignalP"/>
    </source>
</evidence>
<dbReference type="InterPro" id="IPR003961">
    <property type="entry name" value="FN3_dom"/>
</dbReference>
<dbReference type="Pfam" id="PF00754">
    <property type="entry name" value="F5_F8_type_C"/>
    <property type="match status" value="1"/>
</dbReference>
<dbReference type="AlphaFoldDB" id="A0A2H0A6R6"/>
<gene>
    <name evidence="4" type="ORF">COX18_04260</name>
</gene>
<feature type="signal peptide" evidence="1">
    <location>
        <begin position="1"/>
        <end position="22"/>
    </location>
</feature>
<dbReference type="CDD" id="cd00063">
    <property type="entry name" value="FN3"/>
    <property type="match status" value="1"/>
</dbReference>
<dbReference type="Gene3D" id="2.60.40.10">
    <property type="entry name" value="Immunoglobulins"/>
    <property type="match status" value="2"/>
</dbReference>
<dbReference type="SUPFAM" id="SSF49785">
    <property type="entry name" value="Galactose-binding domain-like"/>
    <property type="match status" value="1"/>
</dbReference>
<dbReference type="InterPro" id="IPR013783">
    <property type="entry name" value="Ig-like_fold"/>
</dbReference>
<evidence type="ECO:0000313" key="4">
    <source>
        <dbReference type="EMBL" id="PIP41145.1"/>
    </source>
</evidence>
<reference evidence="4 5" key="1">
    <citation type="submission" date="2017-09" db="EMBL/GenBank/DDBJ databases">
        <title>Depth-based differentiation of microbial function through sediment-hosted aquifers and enrichment of novel symbionts in the deep terrestrial subsurface.</title>
        <authorList>
            <person name="Probst A.J."/>
            <person name="Ladd B."/>
            <person name="Jarett J.K."/>
            <person name="Geller-Mcgrath D.E."/>
            <person name="Sieber C.M."/>
            <person name="Emerson J.B."/>
            <person name="Anantharaman K."/>
            <person name="Thomas B.C."/>
            <person name="Malmstrom R."/>
            <person name="Stieglmeier M."/>
            <person name="Klingl A."/>
            <person name="Woyke T."/>
            <person name="Ryan C.M."/>
            <person name="Banfield J.F."/>
        </authorList>
    </citation>
    <scope>NUCLEOTIDE SEQUENCE [LARGE SCALE GENOMIC DNA]</scope>
    <source>
        <strain evidence="4">CG23_combo_of_CG06-09_8_20_14_all_40_23</strain>
    </source>
</reference>
<evidence type="ECO:0000313" key="5">
    <source>
        <dbReference type="Proteomes" id="UP000231067"/>
    </source>
</evidence>
<dbReference type="SMART" id="SM00060">
    <property type="entry name" value="FN3"/>
    <property type="match status" value="2"/>
</dbReference>
<protein>
    <recommendedName>
        <fullName evidence="6">F5/8 type C domain-containing protein</fullName>
    </recommendedName>
</protein>
<dbReference type="InterPro" id="IPR000421">
    <property type="entry name" value="FA58C"/>
</dbReference>
<dbReference type="PROSITE" id="PS50853">
    <property type="entry name" value="FN3"/>
    <property type="match status" value="1"/>
</dbReference>
<proteinExistence type="predicted"/>
<dbReference type="PROSITE" id="PS50022">
    <property type="entry name" value="FA58C_3"/>
    <property type="match status" value="1"/>
</dbReference>
<feature type="chain" id="PRO_5013728862" description="F5/8 type C domain-containing protein" evidence="1">
    <location>
        <begin position="23"/>
        <end position="389"/>
    </location>
</feature>
<feature type="domain" description="Fibronectin type-III" evidence="3">
    <location>
        <begin position="23"/>
        <end position="115"/>
    </location>
</feature>
<accession>A0A2H0A6R6</accession>
<dbReference type="InterPro" id="IPR036116">
    <property type="entry name" value="FN3_sf"/>
</dbReference>
<comment type="caution">
    <text evidence="4">The sequence shown here is derived from an EMBL/GenBank/DDBJ whole genome shotgun (WGS) entry which is preliminary data.</text>
</comment>
<evidence type="ECO:0008006" key="6">
    <source>
        <dbReference type="Google" id="ProtNLM"/>
    </source>
</evidence>
<name>A0A2H0A6R6_9BACT</name>
<dbReference type="EMBL" id="PCSH01000080">
    <property type="protein sequence ID" value="PIP41145.1"/>
    <property type="molecule type" value="Genomic_DNA"/>
</dbReference>
<evidence type="ECO:0000259" key="3">
    <source>
        <dbReference type="PROSITE" id="PS50853"/>
    </source>
</evidence>
<evidence type="ECO:0000259" key="2">
    <source>
        <dbReference type="PROSITE" id="PS50022"/>
    </source>
</evidence>
<dbReference type="Gene3D" id="2.60.120.260">
    <property type="entry name" value="Galactose-binding domain-like"/>
    <property type="match status" value="1"/>
</dbReference>
<dbReference type="Proteomes" id="UP000231067">
    <property type="component" value="Unassembled WGS sequence"/>
</dbReference>
<keyword evidence="1" id="KW-0732">Signal</keyword>
<sequence length="389" mass="43923">MKRLKKIMWILIICLMPELSLAEEVNIVVLATDLGDHYAQIQWETNIETTGQVMYHPVREFQNNLAISIEMATTHSVRLNRLLAGTVYQYQVRVKDTDGHTATSELATFTTTGIPLPLFEELSVGSLTKTTAIILCRTNVLTKLWVEYGTDTEEGQSQGLPLRLEDNKLMIRGSLLDFYQIMLDGLQPDTTYHFRLTAYDNDCHEAISTARKFTTLEDNIALHATVTGTFIECPDDKYISLDKGFLERITDGDTSYFTGMATSGDVTLQDQFVVIDMGIIQPVDRIKVYWRKLAYSRNYSIRLSEDGENWTVLASGINACEGMDELSDTGDPMKVITTQGGGAKARFVQVFVPCGNDFFHKHEEWKFVQLMEVKAYPYSLQELVEGGND</sequence>
<dbReference type="SUPFAM" id="SSF49265">
    <property type="entry name" value="Fibronectin type III"/>
    <property type="match status" value="1"/>
</dbReference>